<gene>
    <name evidence="1" type="ORF">SAMN02745146_0984</name>
</gene>
<dbReference type="STRING" id="1121955.SAMN02745146_0984"/>
<evidence type="ECO:0000313" key="1">
    <source>
        <dbReference type="EMBL" id="SHI54429.1"/>
    </source>
</evidence>
<accession>A0A1M6C032</accession>
<name>A0A1M6C032_9BACT</name>
<dbReference type="OrthoDB" id="9800461at2"/>
<keyword evidence="2" id="KW-1185">Reference proteome</keyword>
<dbReference type="EMBL" id="FQYN01000002">
    <property type="protein sequence ID" value="SHI54429.1"/>
    <property type="molecule type" value="Genomic_DNA"/>
</dbReference>
<evidence type="ECO:0008006" key="3">
    <source>
        <dbReference type="Google" id="ProtNLM"/>
    </source>
</evidence>
<dbReference type="Pfam" id="PF13376">
    <property type="entry name" value="OmdA"/>
    <property type="match status" value="1"/>
</dbReference>
<dbReference type="AlphaFoldDB" id="A0A1M6C032"/>
<dbReference type="InterPro" id="IPR015018">
    <property type="entry name" value="DUF1905"/>
</dbReference>
<organism evidence="1 2">
    <name type="scientific">Hymenobacter daecheongensis DSM 21074</name>
    <dbReference type="NCBI Taxonomy" id="1121955"/>
    <lineage>
        <taxon>Bacteria</taxon>
        <taxon>Pseudomonadati</taxon>
        <taxon>Bacteroidota</taxon>
        <taxon>Cytophagia</taxon>
        <taxon>Cytophagales</taxon>
        <taxon>Hymenobacteraceae</taxon>
        <taxon>Hymenobacter</taxon>
    </lineage>
</organism>
<dbReference type="RefSeq" id="WP_073106056.1">
    <property type="nucleotide sequence ID" value="NZ_FQYN01000002.1"/>
</dbReference>
<reference evidence="1 2" key="1">
    <citation type="submission" date="2016-11" db="EMBL/GenBank/DDBJ databases">
        <authorList>
            <person name="Jaros S."/>
            <person name="Januszkiewicz K."/>
            <person name="Wedrychowicz H."/>
        </authorList>
    </citation>
    <scope>NUCLEOTIDE SEQUENCE [LARGE SCALE GENOMIC DNA]</scope>
    <source>
        <strain evidence="1 2">DSM 21074</strain>
    </source>
</reference>
<proteinExistence type="predicted"/>
<evidence type="ECO:0000313" key="2">
    <source>
        <dbReference type="Proteomes" id="UP000184418"/>
    </source>
</evidence>
<dbReference type="Pfam" id="PF08922">
    <property type="entry name" value="DUF1905"/>
    <property type="match status" value="1"/>
</dbReference>
<dbReference type="Proteomes" id="UP000184418">
    <property type="component" value="Unassembled WGS sequence"/>
</dbReference>
<dbReference type="Gene3D" id="2.40.30.100">
    <property type="entry name" value="AF2212/PG0164-like"/>
    <property type="match status" value="1"/>
</dbReference>
<dbReference type="SUPFAM" id="SSF141694">
    <property type="entry name" value="AF2212/PG0164-like"/>
    <property type="match status" value="1"/>
</dbReference>
<dbReference type="InterPro" id="IPR037079">
    <property type="entry name" value="AF2212/PG0164-like_sf"/>
</dbReference>
<protein>
    <recommendedName>
        <fullName evidence="3">Bacteriocin-protection, YdeI or OmpD-Associated</fullName>
    </recommendedName>
</protein>
<sequence>MSDSSEQRFEATLELDSTDGGVLIVMPFDVPTVFAPQRAPFHVRGTLDGFPFRLTLIQNKEGEYTLPVNKQLRNTINKSWTSDVQVVIGLDIDEGPMELPEDLERVLRTAGMRSKFDALAYPHRREYVQWIERAKKPETRTRRVQEALELISAGKKLG</sequence>